<dbReference type="Pfam" id="PF00106">
    <property type="entry name" value="adh_short"/>
    <property type="match status" value="1"/>
</dbReference>
<dbReference type="PROSITE" id="PS00061">
    <property type="entry name" value="ADH_SHORT"/>
    <property type="match status" value="1"/>
</dbReference>
<dbReference type="EMBL" id="CAFBQW010000010">
    <property type="protein sequence ID" value="CAB5060794.1"/>
    <property type="molecule type" value="Genomic_DNA"/>
</dbReference>
<organism evidence="6">
    <name type="scientific">freshwater metagenome</name>
    <dbReference type="NCBI Taxonomy" id="449393"/>
    <lineage>
        <taxon>unclassified sequences</taxon>
        <taxon>metagenomes</taxon>
        <taxon>ecological metagenomes</taxon>
    </lineage>
</organism>
<evidence type="ECO:0000313" key="8">
    <source>
        <dbReference type="EMBL" id="CAB5060794.1"/>
    </source>
</evidence>
<dbReference type="EMBL" id="CAFAAQ010000021">
    <property type="protein sequence ID" value="CAB4798394.1"/>
    <property type="molecule type" value="Genomic_DNA"/>
</dbReference>
<dbReference type="GO" id="GO:0016491">
    <property type="term" value="F:oxidoreductase activity"/>
    <property type="evidence" value="ECO:0007669"/>
    <property type="project" value="UniProtKB-KW"/>
</dbReference>
<sequence length="323" mass="33829">MGRLFEGKVAVVTGAGRGIGREEALLLASEGASVVVNDLGGSADGATDSEAAVVGAAQVVVNEIVAAGGTAAANTDDISSWSGAESLIDQAVQTYGGLDVVINNAGILRDRMSFNMSEEDWDSVMAVHLKGHFSVARHAAAYWKQRSKTTGEPVGAAIVNTASESGLYGNAGQVNYAAAKAAIASLTIVMARECERMGVRVNAIAPVARTRLTEAIAGDYMLPDESGFDRFSPDNVAAVTCWLASDLAQGISGQVIKVQGGQIQLLEGWRPLVEITDDKTWTLDSVAARREELFPTAADGVVPPFFFGPPPADRERYPLMDVG</sequence>
<evidence type="ECO:0000313" key="7">
    <source>
        <dbReference type="EMBL" id="CAB5032365.1"/>
    </source>
</evidence>
<name>A0A6J7LIS1_9ZZZZ</name>
<dbReference type="InterPro" id="IPR057326">
    <property type="entry name" value="KR_dom"/>
</dbReference>
<dbReference type="PRINTS" id="PR00080">
    <property type="entry name" value="SDRFAMILY"/>
</dbReference>
<dbReference type="SUPFAM" id="SSF51735">
    <property type="entry name" value="NAD(P)-binding Rossmann-fold domains"/>
    <property type="match status" value="1"/>
</dbReference>
<keyword evidence="2" id="KW-0560">Oxidoreductase</keyword>
<dbReference type="InterPro" id="IPR051687">
    <property type="entry name" value="Peroxisomal_Beta-Oxidation"/>
</dbReference>
<dbReference type="EMBL" id="CAEZXS010000007">
    <property type="protein sequence ID" value="CAB4686247.1"/>
    <property type="molecule type" value="Genomic_DNA"/>
</dbReference>
<dbReference type="SMART" id="SM00822">
    <property type="entry name" value="PKS_KR"/>
    <property type="match status" value="1"/>
</dbReference>
<dbReference type="PANTHER" id="PTHR45024:SF2">
    <property type="entry name" value="SCP2 DOMAIN-CONTAINING PROTEIN"/>
    <property type="match status" value="1"/>
</dbReference>
<evidence type="ECO:0000313" key="4">
    <source>
        <dbReference type="EMBL" id="CAB4686247.1"/>
    </source>
</evidence>
<dbReference type="Gene3D" id="3.40.50.720">
    <property type="entry name" value="NAD(P)-binding Rossmann-like Domain"/>
    <property type="match status" value="1"/>
</dbReference>
<dbReference type="PRINTS" id="PR00081">
    <property type="entry name" value="GDHRDH"/>
</dbReference>
<evidence type="ECO:0000313" key="6">
    <source>
        <dbReference type="EMBL" id="CAB4968430.1"/>
    </source>
</evidence>
<dbReference type="AlphaFoldDB" id="A0A6J7LIS1"/>
<dbReference type="PANTHER" id="PTHR45024">
    <property type="entry name" value="DEHYDROGENASES, SHORT CHAIN"/>
    <property type="match status" value="1"/>
</dbReference>
<gene>
    <name evidence="4" type="ORF">UFOPK2582_00135</name>
    <name evidence="5" type="ORF">UFOPK3046_00401</name>
    <name evidence="6" type="ORF">UFOPK3914_00085</name>
    <name evidence="7" type="ORF">UFOPK4173_00765</name>
    <name evidence="8" type="ORF">UFOPK4354_00173</name>
</gene>
<dbReference type="EMBL" id="CAFBPW010000069">
    <property type="protein sequence ID" value="CAB5032365.1"/>
    <property type="molecule type" value="Genomic_DNA"/>
</dbReference>
<accession>A0A6J7LIS1</accession>
<evidence type="ECO:0000313" key="5">
    <source>
        <dbReference type="EMBL" id="CAB4798394.1"/>
    </source>
</evidence>
<proteinExistence type="inferred from homology"/>
<dbReference type="NCBIfam" id="NF005861">
    <property type="entry name" value="PRK07791.1"/>
    <property type="match status" value="1"/>
</dbReference>
<dbReference type="InterPro" id="IPR002347">
    <property type="entry name" value="SDR_fam"/>
</dbReference>
<evidence type="ECO:0000256" key="1">
    <source>
        <dbReference type="ARBA" id="ARBA00006484"/>
    </source>
</evidence>
<dbReference type="InterPro" id="IPR036291">
    <property type="entry name" value="NAD(P)-bd_dom_sf"/>
</dbReference>
<dbReference type="InterPro" id="IPR020904">
    <property type="entry name" value="Sc_DH/Rdtase_CS"/>
</dbReference>
<evidence type="ECO:0000256" key="2">
    <source>
        <dbReference type="ARBA" id="ARBA00023002"/>
    </source>
</evidence>
<reference evidence="6" key="1">
    <citation type="submission" date="2020-05" db="EMBL/GenBank/DDBJ databases">
        <authorList>
            <person name="Chiriac C."/>
            <person name="Salcher M."/>
            <person name="Ghai R."/>
            <person name="Kavagutti S V."/>
        </authorList>
    </citation>
    <scope>NUCLEOTIDE SEQUENCE</scope>
</reference>
<dbReference type="EMBL" id="CAFBOG010000004">
    <property type="protein sequence ID" value="CAB4968430.1"/>
    <property type="molecule type" value="Genomic_DNA"/>
</dbReference>
<dbReference type="FunFam" id="3.40.50.720:FF:000446">
    <property type="entry name" value="Short chain dehydrogenase"/>
    <property type="match status" value="1"/>
</dbReference>
<feature type="domain" description="Ketoreductase" evidence="3">
    <location>
        <begin position="8"/>
        <end position="210"/>
    </location>
</feature>
<comment type="similarity">
    <text evidence="1">Belongs to the short-chain dehydrogenases/reductases (SDR) family.</text>
</comment>
<evidence type="ECO:0000259" key="3">
    <source>
        <dbReference type="SMART" id="SM00822"/>
    </source>
</evidence>
<protein>
    <submittedName>
        <fullName evidence="6">Unannotated protein</fullName>
    </submittedName>
</protein>